<dbReference type="InterPro" id="IPR036397">
    <property type="entry name" value="RNaseH_sf"/>
</dbReference>
<dbReference type="InterPro" id="IPR012337">
    <property type="entry name" value="RNaseH-like_sf"/>
</dbReference>
<dbReference type="InterPro" id="IPR000477">
    <property type="entry name" value="RT_dom"/>
</dbReference>
<dbReference type="Proteomes" id="UP000245207">
    <property type="component" value="Unassembled WGS sequence"/>
</dbReference>
<dbReference type="Gene3D" id="3.10.10.10">
    <property type="entry name" value="HIV Type 1 Reverse Transcriptase, subunit A, domain 1"/>
    <property type="match status" value="1"/>
</dbReference>
<dbReference type="InterPro" id="IPR041577">
    <property type="entry name" value="RT_RNaseH_2"/>
</dbReference>
<dbReference type="PROSITE" id="PS50879">
    <property type="entry name" value="RNASE_H_1"/>
    <property type="match status" value="1"/>
</dbReference>
<dbReference type="EMBL" id="PKPP01003757">
    <property type="protein sequence ID" value="PWA67803.1"/>
    <property type="molecule type" value="Genomic_DNA"/>
</dbReference>
<feature type="compositionally biased region" description="Basic and acidic residues" evidence="2">
    <location>
        <begin position="16"/>
        <end position="29"/>
    </location>
</feature>
<feature type="compositionally biased region" description="Basic and acidic residues" evidence="2">
    <location>
        <begin position="184"/>
        <end position="202"/>
    </location>
</feature>
<dbReference type="Gene3D" id="3.30.70.270">
    <property type="match status" value="2"/>
</dbReference>
<feature type="region of interest" description="Disordered" evidence="2">
    <location>
        <begin position="454"/>
        <end position="508"/>
    </location>
</feature>
<feature type="compositionally biased region" description="Basic and acidic residues" evidence="2">
    <location>
        <begin position="127"/>
        <end position="141"/>
    </location>
</feature>
<dbReference type="GO" id="GO:0003676">
    <property type="term" value="F:nucleic acid binding"/>
    <property type="evidence" value="ECO:0007669"/>
    <property type="project" value="InterPro"/>
</dbReference>
<feature type="compositionally biased region" description="Polar residues" evidence="2">
    <location>
        <begin position="102"/>
        <end position="126"/>
    </location>
</feature>
<feature type="region of interest" description="Disordered" evidence="2">
    <location>
        <begin position="73"/>
        <end position="271"/>
    </location>
</feature>
<dbReference type="Pfam" id="PF17919">
    <property type="entry name" value="RT_RNaseH_2"/>
    <property type="match status" value="1"/>
</dbReference>
<keyword evidence="5" id="KW-0548">Nucleotidyltransferase</keyword>
<keyword evidence="1" id="KW-0233">DNA recombination</keyword>
<dbReference type="Pfam" id="PF13456">
    <property type="entry name" value="RVT_3"/>
    <property type="match status" value="1"/>
</dbReference>
<gene>
    <name evidence="5" type="ORF">CTI12_AA314540</name>
</gene>
<feature type="compositionally biased region" description="Polar residues" evidence="2">
    <location>
        <begin position="467"/>
        <end position="482"/>
    </location>
</feature>
<feature type="region of interest" description="Disordered" evidence="2">
    <location>
        <begin position="1"/>
        <end position="35"/>
    </location>
</feature>
<dbReference type="Pfam" id="PF17921">
    <property type="entry name" value="Integrase_H2C2"/>
    <property type="match status" value="1"/>
</dbReference>
<dbReference type="InterPro" id="IPR043128">
    <property type="entry name" value="Rev_trsase/Diguanyl_cyclase"/>
</dbReference>
<dbReference type="CDD" id="cd01647">
    <property type="entry name" value="RT_LTR"/>
    <property type="match status" value="1"/>
</dbReference>
<dbReference type="OrthoDB" id="1715826at2759"/>
<feature type="compositionally biased region" description="Basic and acidic residues" evidence="2">
    <location>
        <begin position="73"/>
        <end position="99"/>
    </location>
</feature>
<dbReference type="PANTHER" id="PTHR48475:SF2">
    <property type="entry name" value="RIBONUCLEASE H"/>
    <property type="match status" value="1"/>
</dbReference>
<dbReference type="InterPro" id="IPR021109">
    <property type="entry name" value="Peptidase_aspartic_dom_sf"/>
</dbReference>
<feature type="region of interest" description="Disordered" evidence="2">
    <location>
        <begin position="578"/>
        <end position="597"/>
    </location>
</feature>
<feature type="domain" description="Integrase catalytic" evidence="4">
    <location>
        <begin position="1578"/>
        <end position="1737"/>
    </location>
</feature>
<dbReference type="Pfam" id="PF00665">
    <property type="entry name" value="rve"/>
    <property type="match status" value="1"/>
</dbReference>
<dbReference type="InterPro" id="IPR041588">
    <property type="entry name" value="Integrase_H2C2"/>
</dbReference>
<feature type="compositionally biased region" description="Low complexity" evidence="2">
    <location>
        <begin position="206"/>
        <end position="217"/>
    </location>
</feature>
<dbReference type="CDD" id="cd09279">
    <property type="entry name" value="RNase_HI_like"/>
    <property type="match status" value="1"/>
</dbReference>
<keyword evidence="5" id="KW-0808">Transferase</keyword>
<dbReference type="GO" id="GO:0003964">
    <property type="term" value="F:RNA-directed DNA polymerase activity"/>
    <property type="evidence" value="ECO:0007669"/>
    <property type="project" value="UniProtKB-KW"/>
</dbReference>
<feature type="domain" description="RNase H type-1" evidence="3">
    <location>
        <begin position="1292"/>
        <end position="1421"/>
    </location>
</feature>
<dbReference type="GO" id="GO:0015074">
    <property type="term" value="P:DNA integration"/>
    <property type="evidence" value="ECO:0007669"/>
    <property type="project" value="InterPro"/>
</dbReference>
<organism evidence="5 6">
    <name type="scientific">Artemisia annua</name>
    <name type="common">Sweet wormwood</name>
    <dbReference type="NCBI Taxonomy" id="35608"/>
    <lineage>
        <taxon>Eukaryota</taxon>
        <taxon>Viridiplantae</taxon>
        <taxon>Streptophyta</taxon>
        <taxon>Embryophyta</taxon>
        <taxon>Tracheophyta</taxon>
        <taxon>Spermatophyta</taxon>
        <taxon>Magnoliopsida</taxon>
        <taxon>eudicotyledons</taxon>
        <taxon>Gunneridae</taxon>
        <taxon>Pentapetalae</taxon>
        <taxon>asterids</taxon>
        <taxon>campanulids</taxon>
        <taxon>Asterales</taxon>
        <taxon>Asteraceae</taxon>
        <taxon>Asteroideae</taxon>
        <taxon>Anthemideae</taxon>
        <taxon>Artemisiinae</taxon>
        <taxon>Artemisia</taxon>
    </lineage>
</organism>
<dbReference type="SUPFAM" id="SSF53098">
    <property type="entry name" value="Ribonuclease H-like"/>
    <property type="match status" value="2"/>
</dbReference>
<dbReference type="GO" id="GO:0006310">
    <property type="term" value="P:DNA recombination"/>
    <property type="evidence" value="ECO:0007669"/>
    <property type="project" value="UniProtKB-KW"/>
</dbReference>
<dbReference type="InterPro" id="IPR005162">
    <property type="entry name" value="Retrotrans_gag_dom"/>
</dbReference>
<dbReference type="Pfam" id="PF03732">
    <property type="entry name" value="Retrotrans_gag"/>
    <property type="match status" value="1"/>
</dbReference>
<accession>A0A2U1N2S5</accession>
<dbReference type="InterPro" id="IPR002156">
    <property type="entry name" value="RNaseH_domain"/>
</dbReference>
<dbReference type="Gene3D" id="2.40.70.10">
    <property type="entry name" value="Acid Proteases"/>
    <property type="match status" value="1"/>
</dbReference>
<proteinExistence type="predicted"/>
<keyword evidence="6" id="KW-1185">Reference proteome</keyword>
<evidence type="ECO:0000256" key="1">
    <source>
        <dbReference type="ARBA" id="ARBA00023172"/>
    </source>
</evidence>
<dbReference type="Gene3D" id="3.30.420.10">
    <property type="entry name" value="Ribonuclease H-like superfamily/Ribonuclease H"/>
    <property type="match status" value="2"/>
</dbReference>
<feature type="compositionally biased region" description="Basic and acidic residues" evidence="2">
    <location>
        <begin position="224"/>
        <end position="269"/>
    </location>
</feature>
<evidence type="ECO:0000313" key="5">
    <source>
        <dbReference type="EMBL" id="PWA67803.1"/>
    </source>
</evidence>
<sequence length="1865" mass="212179">MAEPARSAPTPTQEHSTVRNTREKEKGHGVSEPLPDAAIREFCEKHYNQILPFMAEKVHQEKLRQVRTRLDFENNEERNVRAREQPRNGEQRDLEEGRTGKGRQSSPNSRSGPSEYSYSQSAFSRLSSKEDDFTREGDKMKRYPRSAVFSRLGERGDVKSRLGEQRQDVFSRLRTKSRARRERRAAVQHDRRETARSGERTPEGWGTRSPGSTSSRTYHSRSKSNKERSAYSDPGRKRDRSPAESEDSAGEHWKSRMRRDQDEENDLYRPYDIGDTDPFTYRIRTFEFPKRTRMPSNVKTYDGTGDPEDHLKNFCTAAKVERWAMPTWCHMFNSTLMGHARMWFDELPPESIDSFEDLRKSFLSYFLQQKKYAKDPVELHHIKQKEGESTGAFVERFKTESMHVKGAPECMKVSGFMHGITNPELIKRLNDNIPQTVDEMWKVTTAFLRGATAAANQSKKKHDRSSWKNQENGSRTNQNSQMFERKSEFKERSRTDRRHPDRFTPLTKTPKEILAMDSVKFTAPPPMASPIESRNKDKYCDFHREKGHTTDECFQLRKQIEEAVKSGQLAHLVKEIKNGAQKGAGGKSGRKDNAPKDKAPAIFMVQTWQRNVRPKVSSTAEPNMEISFPPISGDDWDDHPLVIKAEVGGHHVHRMYVDNGSASEVLYEHCFSRFSPEIRKKMVPATTPLLGFSGEISWPLGQILLEVTLGDEENSASTWMNFMIVRSPSPYNGIIGRPGIRSLKIIPSTAHGMLKFPTTGGVVTLRSDRVIRAECQMVGGLQHEAPKTPTEGVKVAIHPEFPDQTITVGGGLSDQGKKDLCELLRNNLDIFAWKPSDMTGVPRSIAEHRLNVREGYAPVRQKKRGQAPERNKAINDDVTKLVEAGIMREVHYHNWLSNPVLVKKSDGSWRMCVDFKDLNKACPKDCYPLPEIDWKVESLCGYTFKCFLDAYKGYHQIQMAAEDEEKTAFHTNQGIFCYTKMPFGLKNAGATYQRLVDKAFEKQVGRNLEVYVDDLVIKSHSEKGILRDIEETFGTLRRINMKLNPKKCTFGAEEGTFLGHVVSKDGIMACPDKAGAVVRLPSPRTLKEVQSLNGKLASLNRFLSKSAEKSLPFFKTLKKCIKKSDFNWTAEAEVAFKEMKKHIANLPTLTAPRPKEELIMYLSAAREAISAVLLAERGTRQEPIYFVSRALQGPEVNYSPMEKLVLALLHAARRLKRYFQAHPVVVITDQPIKQVLAKTEKTGRMAKWAIELEEHEINFRPRTAIRGQVLADFIAEVPKEDTPDKPTEELPYAEPWNLYTDGSSCQEGSGAGLILTNPEGMEFTYALRFEFDTSNNEAEYEALLAGLRIAEKMGVKDISANVDSRLVANQINGTYEAKEESMIRYLAKAQALIQSFRTFSIRQIPRSQNKQADALSKIASTSFSHLTKQVLVEVLKEKSIEEKEVMTIVEEEGETWMTPLFEYLEKGVLPENVRKARKLKIKARQYAIIDGVLYRKSFLEPWSRCVGPVQANYVIREIHEGSCSMHAGPRSIVAKAIRSGYYWPSMHKDARELINKCQDCQVHRPVPRGPQHNLVPITAPWPFYKWGLDISGPFPEAPGRIKYLIVGIDYFTKWIEAKPVATITGNQVKKFVWDNIVCRYGLPGEIVADNGKQFRDNPFKDWCEKLNIKQHFASVKHPQANGLVERANRSLGEGIKARIDQGSRDWLEEVPHVLWAHRTMIKSSNGDTPFSLTYGTEAVIPVEIGMPSVRCALFDPVENDDALRLNLDLLEERREVAAIEEAKSKSKMEKYYNAKVRGVTFKPGDYVYRSNEASQVENTGKLGPKWEGPYEVAEALGRGAYKLRGPDGKDIPRTWNIRNLKKCYV</sequence>
<comment type="caution">
    <text evidence="5">The sequence shown here is derived from an EMBL/GenBank/DDBJ whole genome shotgun (WGS) entry which is preliminary data.</text>
</comment>
<reference evidence="5 6" key="1">
    <citation type="journal article" date="2018" name="Mol. Plant">
        <title>The genome of Artemisia annua provides insight into the evolution of Asteraceae family and artemisinin biosynthesis.</title>
        <authorList>
            <person name="Shen Q."/>
            <person name="Zhang L."/>
            <person name="Liao Z."/>
            <person name="Wang S."/>
            <person name="Yan T."/>
            <person name="Shi P."/>
            <person name="Liu M."/>
            <person name="Fu X."/>
            <person name="Pan Q."/>
            <person name="Wang Y."/>
            <person name="Lv Z."/>
            <person name="Lu X."/>
            <person name="Zhang F."/>
            <person name="Jiang W."/>
            <person name="Ma Y."/>
            <person name="Chen M."/>
            <person name="Hao X."/>
            <person name="Li L."/>
            <person name="Tang Y."/>
            <person name="Lv G."/>
            <person name="Zhou Y."/>
            <person name="Sun X."/>
            <person name="Brodelius P.E."/>
            <person name="Rose J.K.C."/>
            <person name="Tang K."/>
        </authorList>
    </citation>
    <scope>NUCLEOTIDE SEQUENCE [LARGE SCALE GENOMIC DNA]</scope>
    <source>
        <strain evidence="6">cv. Huhao1</strain>
        <tissue evidence="5">Leaf</tissue>
    </source>
</reference>
<evidence type="ECO:0000256" key="2">
    <source>
        <dbReference type="SAM" id="MobiDB-lite"/>
    </source>
</evidence>
<protein>
    <submittedName>
        <fullName evidence="5">Reverse transcriptase domain-containing protein</fullName>
    </submittedName>
</protein>
<evidence type="ECO:0000259" key="3">
    <source>
        <dbReference type="PROSITE" id="PS50879"/>
    </source>
</evidence>
<dbReference type="PANTHER" id="PTHR48475">
    <property type="entry name" value="RIBONUCLEASE H"/>
    <property type="match status" value="1"/>
</dbReference>
<feature type="compositionally biased region" description="Basic and acidic residues" evidence="2">
    <location>
        <begin position="152"/>
        <end position="171"/>
    </location>
</feature>
<keyword evidence="5" id="KW-0695">RNA-directed DNA polymerase</keyword>
<dbReference type="SUPFAM" id="SSF56672">
    <property type="entry name" value="DNA/RNA polymerases"/>
    <property type="match status" value="1"/>
</dbReference>
<evidence type="ECO:0000313" key="6">
    <source>
        <dbReference type="Proteomes" id="UP000245207"/>
    </source>
</evidence>
<dbReference type="PROSITE" id="PS50994">
    <property type="entry name" value="INTEGRASE"/>
    <property type="match status" value="1"/>
</dbReference>
<dbReference type="InterPro" id="IPR043502">
    <property type="entry name" value="DNA/RNA_pol_sf"/>
</dbReference>
<name>A0A2U1N2S5_ARTAN</name>
<dbReference type="GO" id="GO:0004523">
    <property type="term" value="F:RNA-DNA hybrid ribonuclease activity"/>
    <property type="evidence" value="ECO:0007669"/>
    <property type="project" value="InterPro"/>
</dbReference>
<dbReference type="Pfam" id="PF00078">
    <property type="entry name" value="RVT_1"/>
    <property type="match status" value="1"/>
</dbReference>
<evidence type="ECO:0000259" key="4">
    <source>
        <dbReference type="PROSITE" id="PS50994"/>
    </source>
</evidence>
<feature type="compositionally biased region" description="Basic residues" evidence="2">
    <location>
        <begin position="173"/>
        <end position="183"/>
    </location>
</feature>
<dbReference type="InterPro" id="IPR001584">
    <property type="entry name" value="Integrase_cat-core"/>
</dbReference>
<dbReference type="Gene3D" id="1.10.340.70">
    <property type="match status" value="1"/>
</dbReference>
<feature type="compositionally biased region" description="Basic and acidic residues" evidence="2">
    <location>
        <begin position="483"/>
        <end position="502"/>
    </location>
</feature>